<organism evidence="1 2">
    <name type="scientific">Chaetomium tenue</name>
    <dbReference type="NCBI Taxonomy" id="1854479"/>
    <lineage>
        <taxon>Eukaryota</taxon>
        <taxon>Fungi</taxon>
        <taxon>Dikarya</taxon>
        <taxon>Ascomycota</taxon>
        <taxon>Pezizomycotina</taxon>
        <taxon>Sordariomycetes</taxon>
        <taxon>Sordariomycetidae</taxon>
        <taxon>Sordariales</taxon>
        <taxon>Chaetomiaceae</taxon>
        <taxon>Chaetomium</taxon>
    </lineage>
</organism>
<dbReference type="Proteomes" id="UP000724584">
    <property type="component" value="Unassembled WGS sequence"/>
</dbReference>
<dbReference type="EMBL" id="JAGIZQ010000006">
    <property type="protein sequence ID" value="KAH6622570.1"/>
    <property type="molecule type" value="Genomic_DNA"/>
</dbReference>
<accession>A0ACB7NZ44</accession>
<protein>
    <submittedName>
        <fullName evidence="1">Glucosidase II beta subunit-like protein-domain-containing protein</fullName>
    </submittedName>
</protein>
<proteinExistence type="predicted"/>
<evidence type="ECO:0000313" key="1">
    <source>
        <dbReference type="EMBL" id="KAH6622570.1"/>
    </source>
</evidence>
<name>A0ACB7NZ44_9PEZI</name>
<gene>
    <name evidence="1" type="ORF">F5144DRAFT_594902</name>
</gene>
<keyword evidence="2" id="KW-1185">Reference proteome</keyword>
<reference evidence="1 2" key="1">
    <citation type="journal article" date="2021" name="Nat. Commun.">
        <title>Genetic determinants of endophytism in the Arabidopsis root mycobiome.</title>
        <authorList>
            <person name="Mesny F."/>
            <person name="Miyauchi S."/>
            <person name="Thiergart T."/>
            <person name="Pickel B."/>
            <person name="Atanasova L."/>
            <person name="Karlsson M."/>
            <person name="Huettel B."/>
            <person name="Barry K.W."/>
            <person name="Haridas S."/>
            <person name="Chen C."/>
            <person name="Bauer D."/>
            <person name="Andreopoulos W."/>
            <person name="Pangilinan J."/>
            <person name="LaButti K."/>
            <person name="Riley R."/>
            <person name="Lipzen A."/>
            <person name="Clum A."/>
            <person name="Drula E."/>
            <person name="Henrissat B."/>
            <person name="Kohler A."/>
            <person name="Grigoriev I.V."/>
            <person name="Martin F.M."/>
            <person name="Hacquard S."/>
        </authorList>
    </citation>
    <scope>NUCLEOTIDE SEQUENCE [LARGE SCALE GENOMIC DNA]</scope>
    <source>
        <strain evidence="1 2">MPI-SDFR-AT-0079</strain>
    </source>
</reference>
<comment type="caution">
    <text evidence="1">The sequence shown here is derived from an EMBL/GenBank/DDBJ whole genome shotgun (WGS) entry which is preliminary data.</text>
</comment>
<sequence>MRRLNLVLLASLQLCQARQPSFSVHDDLLAYPQFEVVFADDYISEADALAILESSHAGGATHTTGFPESDLSKIRESAPAEVSGTTSGDGKDDSHGAREDDEDIPIAETYELINSNPWKYLCAIPVIAPPPVLNRTATELAKAEEARELSRASTKGWELMGGLEGQCMYFVAGWWSYSFCYGKAVVQYHALPGTKATDPPLRDEKDPEYVLGRAQETVVDTKAVADHSQPDSPAKNVPPPNAQLQVKGDQRYLSQRLEDGTICDLTGRPRTIEIQYHCSPGTTVDRIGWVKEVTTCTYMMVVYTPRLCSDVAFLPPNPTRAHPIRCRQIVSTDEEELAWRYSKAASASGLLGQKPPQATKHTGTKNLPQNHFAGVNIGGVVIGSRKHIGEEHVHKLALPRGVTRATAPTIEVLAKREKASPKVDVMSDAELEELNLSPRMIKRGVEEMKAEAGDRGWTLQYVKDGETVDYYGVFDDDDSDGAGTKESTKKQQQGLPDGQKGDQKGEARRADQKGAQKGKQDTRAGDQKEERRKGDQKDQDRKAEVDGKKSEATQPKAEEQEGSQEVFFKEEL</sequence>
<evidence type="ECO:0000313" key="2">
    <source>
        <dbReference type="Proteomes" id="UP000724584"/>
    </source>
</evidence>